<feature type="transmembrane region" description="Helical" evidence="1">
    <location>
        <begin position="59"/>
        <end position="79"/>
    </location>
</feature>
<dbReference type="Proteomes" id="UP001595882">
    <property type="component" value="Unassembled WGS sequence"/>
</dbReference>
<feature type="transmembrane region" description="Helical" evidence="1">
    <location>
        <begin position="16"/>
        <end position="39"/>
    </location>
</feature>
<keyword evidence="1" id="KW-0472">Membrane</keyword>
<dbReference type="EMBL" id="JBHSDT010000004">
    <property type="protein sequence ID" value="MFC4402490.1"/>
    <property type="molecule type" value="Genomic_DNA"/>
</dbReference>
<feature type="transmembrane region" description="Helical" evidence="1">
    <location>
        <begin position="100"/>
        <end position="128"/>
    </location>
</feature>
<accession>A0ABV8WSU0</accession>
<organism evidence="2 3">
    <name type="scientific">Gracilibacillus xinjiangensis</name>
    <dbReference type="NCBI Taxonomy" id="1193282"/>
    <lineage>
        <taxon>Bacteria</taxon>
        <taxon>Bacillati</taxon>
        <taxon>Bacillota</taxon>
        <taxon>Bacilli</taxon>
        <taxon>Bacillales</taxon>
        <taxon>Bacillaceae</taxon>
        <taxon>Gracilibacillus</taxon>
    </lineage>
</organism>
<feature type="transmembrane region" description="Helical" evidence="1">
    <location>
        <begin position="140"/>
        <end position="158"/>
    </location>
</feature>
<evidence type="ECO:0000313" key="3">
    <source>
        <dbReference type="Proteomes" id="UP001595882"/>
    </source>
</evidence>
<feature type="transmembrane region" description="Helical" evidence="1">
    <location>
        <begin position="170"/>
        <end position="189"/>
    </location>
</feature>
<proteinExistence type="predicted"/>
<keyword evidence="1" id="KW-1133">Transmembrane helix</keyword>
<evidence type="ECO:0008006" key="4">
    <source>
        <dbReference type="Google" id="ProtNLM"/>
    </source>
</evidence>
<feature type="transmembrane region" description="Helical" evidence="1">
    <location>
        <begin position="217"/>
        <end position="235"/>
    </location>
</feature>
<comment type="caution">
    <text evidence="2">The sequence shown here is derived from an EMBL/GenBank/DDBJ whole genome shotgun (WGS) entry which is preliminary data.</text>
</comment>
<keyword evidence="1" id="KW-0812">Transmembrane</keyword>
<dbReference type="RefSeq" id="WP_390250132.1">
    <property type="nucleotide sequence ID" value="NZ_JBHSDT010000004.1"/>
</dbReference>
<sequence>MRFLSIAKGEFVKIPAYLLLLWTIILGVIPVVVAVIAYIKGYENFASNGMANSSGLLLFYQFVNNYCVVALSALLWYFIFSRENTFNTWSILLTKIPSKFQILAAKSVVFTIYYLISVVICYVILLLICLTQDIEWTARSFVASFLISVFISISIGFLQFTLHILLKNGLIASSLSIVWVILLSLYSNLPEVVQSLFPLFISTYVAEVSKLADMSAIFIYILGSLLFILFIVMLSSRKNLFNTD</sequence>
<evidence type="ECO:0000256" key="1">
    <source>
        <dbReference type="SAM" id="Phobius"/>
    </source>
</evidence>
<protein>
    <recommendedName>
        <fullName evidence="4">ABC-2 type transport system permease protein</fullName>
    </recommendedName>
</protein>
<gene>
    <name evidence="2" type="ORF">ACFOY7_05340</name>
</gene>
<keyword evidence="3" id="KW-1185">Reference proteome</keyword>
<reference evidence="3" key="1">
    <citation type="journal article" date="2019" name="Int. J. Syst. Evol. Microbiol.">
        <title>The Global Catalogue of Microorganisms (GCM) 10K type strain sequencing project: providing services to taxonomists for standard genome sequencing and annotation.</title>
        <authorList>
            <consortium name="The Broad Institute Genomics Platform"/>
            <consortium name="The Broad Institute Genome Sequencing Center for Infectious Disease"/>
            <person name="Wu L."/>
            <person name="Ma J."/>
        </authorList>
    </citation>
    <scope>NUCLEOTIDE SEQUENCE [LARGE SCALE GENOMIC DNA]</scope>
    <source>
        <strain evidence="3">CCUG 37865</strain>
    </source>
</reference>
<name>A0ABV8WSU0_9BACI</name>
<evidence type="ECO:0000313" key="2">
    <source>
        <dbReference type="EMBL" id="MFC4402490.1"/>
    </source>
</evidence>